<feature type="domain" description="CHAT" evidence="4">
    <location>
        <begin position="1042"/>
        <end position="1325"/>
    </location>
</feature>
<keyword evidence="1" id="KW-0677">Repeat</keyword>
<proteinExistence type="predicted"/>
<dbReference type="Proteomes" id="UP000076727">
    <property type="component" value="Unassembled WGS sequence"/>
</dbReference>
<dbReference type="OrthoDB" id="3261813at2759"/>
<keyword evidence="6" id="KW-1185">Reference proteome</keyword>
<gene>
    <name evidence="5" type="ORF">DAEQUDRAFT_731875</name>
</gene>
<dbReference type="PANTHER" id="PTHR45641">
    <property type="entry name" value="TETRATRICOPEPTIDE REPEAT PROTEIN (AFU_ORTHOLOGUE AFUA_6G03870)"/>
    <property type="match status" value="1"/>
</dbReference>
<evidence type="ECO:0000256" key="3">
    <source>
        <dbReference type="SAM" id="MobiDB-lite"/>
    </source>
</evidence>
<dbReference type="STRING" id="1314783.A0A165LYV2"/>
<evidence type="ECO:0000259" key="4">
    <source>
        <dbReference type="Pfam" id="PF12770"/>
    </source>
</evidence>
<dbReference type="SUPFAM" id="SSF48452">
    <property type="entry name" value="TPR-like"/>
    <property type="match status" value="1"/>
</dbReference>
<accession>A0A165LYV2</accession>
<organism evidence="5 6">
    <name type="scientific">Daedalea quercina L-15889</name>
    <dbReference type="NCBI Taxonomy" id="1314783"/>
    <lineage>
        <taxon>Eukaryota</taxon>
        <taxon>Fungi</taxon>
        <taxon>Dikarya</taxon>
        <taxon>Basidiomycota</taxon>
        <taxon>Agaricomycotina</taxon>
        <taxon>Agaricomycetes</taxon>
        <taxon>Polyporales</taxon>
        <taxon>Fomitopsis</taxon>
    </lineage>
</organism>
<evidence type="ECO:0000256" key="1">
    <source>
        <dbReference type="ARBA" id="ARBA00022737"/>
    </source>
</evidence>
<dbReference type="InterPro" id="IPR024983">
    <property type="entry name" value="CHAT_dom"/>
</dbReference>
<dbReference type="InterPro" id="IPR011990">
    <property type="entry name" value="TPR-like_helical_dom_sf"/>
</dbReference>
<name>A0A165LYV2_9APHY</name>
<reference evidence="5 6" key="1">
    <citation type="journal article" date="2016" name="Mol. Biol. Evol.">
        <title>Comparative Genomics of Early-Diverging Mushroom-Forming Fungi Provides Insights into the Origins of Lignocellulose Decay Capabilities.</title>
        <authorList>
            <person name="Nagy L.G."/>
            <person name="Riley R."/>
            <person name="Tritt A."/>
            <person name="Adam C."/>
            <person name="Daum C."/>
            <person name="Floudas D."/>
            <person name="Sun H."/>
            <person name="Yadav J.S."/>
            <person name="Pangilinan J."/>
            <person name="Larsson K.H."/>
            <person name="Matsuura K."/>
            <person name="Barry K."/>
            <person name="Labutti K."/>
            <person name="Kuo R."/>
            <person name="Ohm R.A."/>
            <person name="Bhattacharya S.S."/>
            <person name="Shirouzu T."/>
            <person name="Yoshinaga Y."/>
            <person name="Martin F.M."/>
            <person name="Grigoriev I.V."/>
            <person name="Hibbett D.S."/>
        </authorList>
    </citation>
    <scope>NUCLEOTIDE SEQUENCE [LARGE SCALE GENOMIC DNA]</scope>
    <source>
        <strain evidence="5 6">L-15889</strain>
    </source>
</reference>
<dbReference type="Gene3D" id="1.25.40.10">
    <property type="entry name" value="Tetratricopeptide repeat domain"/>
    <property type="match status" value="3"/>
</dbReference>
<evidence type="ECO:0000313" key="5">
    <source>
        <dbReference type="EMBL" id="KZT65025.1"/>
    </source>
</evidence>
<sequence length="1326" mass="146973">MESCDSQGHSEDFDNDIIARHRKALSYSGGHSLDRSESLRDLGLALHARFDSDGALADLEEAISCLSEALSLHPPNHPERLASLLRLAAALSNRFQQMGRLPDLNDPIALLREALLLASPPHLERPRILAELSKTLLMLAKWSNDSWDSKRVVEAITLLRGALASAPQQPAERAVLFNDLAQSLRGQYLLALTRPWLLSGLPVKILDEAIALHRKAIDADASPSLRRETYVYLALALKDRCTASSPPADLDEAIELHRRALELVQKPGDKSARVTVRAELIAALYTRYDQTKQLADIREAVALHHASLSQPAVRRPAHSYPYNVLAPILRTSFDETRRIPFVREDKLPDFRTPEAMSPENLVNGTAHGDTPVTDKEKKLEAEIMTARQALDAKIKDRWDALDKLGVALRMRCSASAGPNSHEFLQMSSESISLHQEAVRILPDGHPEQARLRYNLGLAYYTHYMRVHNTPSMESLLDFAVEELRKALESRPSSHPDRPATLDGLGVALRTRFLYGGKALDLDEAILMHREALSLRSPPDIDRWASMRNLGEALQARSRHVRQVADLDEAVDLFEEALTMQHRDPATRAELYRKLGLALHARYHQHHQFVDLERALELYRGALAILGQTSSQRPSTLNDLAIALRTHYSETAELEDLDDAIQYHREALMLLPDGHYDRISCLNSLADAHLLRSKEIGRLSDVQGAIELCRVTLQGFHYTDRNNPARCPILETLGTALIERFLRTDEAGNNLEDVHAASDAFQAIAECYAAPLSQRFPAARMWARLSDACDDGHGLALQAYRTTIEFLPLLAGVGADVDSRRRVLTANTDGLAREAAACAIRQKKYKQAVELLEAGRAVFWSQALQLRTPLHDLDAIRPDLANKLRELSRMLEKGALRDASRPRSTVSTQDGDFGLEYEKETAHFSELNADWMEIIEEIQRVPGFQDFLGNKSFDSLFAAADGGPVVLLIASGFRAECTALILTGDEEPLHVPLSGLSYRTVETLANKMRHVLAGNSYRSASQERAAKLVFYGAPDNVHDLMRKVLATLWLNVVHPVLSRLDLQKTETPPRLWWMPTGPFAMLPIHAAGIYGDGAQSTECTGDFVVSSYTPTLQTLLAPLPASSTFKVLAVIQPYAAGQPALPATEEELRILEQYIPPSFLTEYGAPSKRALIQDVLAALPGASIVHFACHGVQDPKNPLKSSLILEDRLKVSQLMELDMPNAWLVFLNACQTAAADDALPDEPIHLAATLLFAGFRGAVATLWSIADEDGPFVVDAFYKSLLATSVDPAVHSPDYLYSANALHAAVKRLRSSGRSFIRWVPFVHLGR</sequence>
<protein>
    <recommendedName>
        <fullName evidence="4">CHAT domain-containing protein</fullName>
    </recommendedName>
</protein>
<dbReference type="EMBL" id="KV429113">
    <property type="protein sequence ID" value="KZT65025.1"/>
    <property type="molecule type" value="Genomic_DNA"/>
</dbReference>
<feature type="region of interest" description="Disordered" evidence="3">
    <location>
        <begin position="350"/>
        <end position="373"/>
    </location>
</feature>
<keyword evidence="2" id="KW-0802">TPR repeat</keyword>
<dbReference type="Pfam" id="PF12770">
    <property type="entry name" value="CHAT"/>
    <property type="match status" value="1"/>
</dbReference>
<evidence type="ECO:0000256" key="2">
    <source>
        <dbReference type="ARBA" id="ARBA00022803"/>
    </source>
</evidence>
<evidence type="ECO:0000313" key="6">
    <source>
        <dbReference type="Proteomes" id="UP000076727"/>
    </source>
</evidence>